<reference evidence="1 2" key="1">
    <citation type="submission" date="2022-05" db="EMBL/GenBank/DDBJ databases">
        <authorList>
            <consortium name="Genoscope - CEA"/>
            <person name="William W."/>
        </authorList>
    </citation>
    <scope>NUCLEOTIDE SEQUENCE [LARGE SCALE GENOMIC DNA]</scope>
</reference>
<keyword evidence="2" id="KW-1185">Reference proteome</keyword>
<protein>
    <submittedName>
        <fullName evidence="1">Uncharacterized protein</fullName>
    </submittedName>
</protein>
<dbReference type="EMBL" id="CALNXI010000252">
    <property type="protein sequence ID" value="CAH3023243.1"/>
    <property type="molecule type" value="Genomic_DNA"/>
</dbReference>
<organism evidence="1 2">
    <name type="scientific">Porites evermanni</name>
    <dbReference type="NCBI Taxonomy" id="104178"/>
    <lineage>
        <taxon>Eukaryota</taxon>
        <taxon>Metazoa</taxon>
        <taxon>Cnidaria</taxon>
        <taxon>Anthozoa</taxon>
        <taxon>Hexacorallia</taxon>
        <taxon>Scleractinia</taxon>
        <taxon>Fungiina</taxon>
        <taxon>Poritidae</taxon>
        <taxon>Porites</taxon>
    </lineage>
</organism>
<evidence type="ECO:0000313" key="2">
    <source>
        <dbReference type="Proteomes" id="UP001159427"/>
    </source>
</evidence>
<gene>
    <name evidence="1" type="ORF">PEVE_00018602</name>
</gene>
<proteinExistence type="predicted"/>
<name>A0ABN8M3W8_9CNID</name>
<comment type="caution">
    <text evidence="1">The sequence shown here is derived from an EMBL/GenBank/DDBJ whole genome shotgun (WGS) entry which is preliminary data.</text>
</comment>
<accession>A0ABN8M3W8</accession>
<sequence>MLVSGQIPMKAELVEGVVVLLKQNVLFTRPTHSGQCLLRLQALDTEPYDIFSKPSYNHTQFQNAIVKLTNNTTCFSPIHARHKLPSLFLGKINKEIMFRDVLNRKQAFLDNKNINPKNVNFFKGGKMSLEIVFHNVLNRKETILE</sequence>
<dbReference type="Proteomes" id="UP001159427">
    <property type="component" value="Unassembled WGS sequence"/>
</dbReference>
<evidence type="ECO:0000313" key="1">
    <source>
        <dbReference type="EMBL" id="CAH3023243.1"/>
    </source>
</evidence>